<evidence type="ECO:0000313" key="2">
    <source>
        <dbReference type="Proteomes" id="UP001472677"/>
    </source>
</evidence>
<sequence length="255" mass="27322">MDMDCATVVVDDPLMVNGNNVRSQAITDVDFVVATPVVVSLTLPSFRDMVVRQFANSQRVNMFGEFDVELAADDVQISNSGVYPEIRFSDRVHKELNAMLAKYLVRRPSNQAGLAAALNGGSHFGVLGDIVKPQHHVTLPQHADTVNGQRVGDVTRGVMSTTSIESDIVVPGRALSSVNVQAIQEGSRPSDGHVMEKAVDIGLEKESVVVDSVQVPSLAAKGKVVTAPSSLQAGKHTAARVIDESSKRIFQEHNG</sequence>
<keyword evidence="2" id="KW-1185">Reference proteome</keyword>
<organism evidence="1 2">
    <name type="scientific">Hibiscus sabdariffa</name>
    <name type="common">roselle</name>
    <dbReference type="NCBI Taxonomy" id="183260"/>
    <lineage>
        <taxon>Eukaryota</taxon>
        <taxon>Viridiplantae</taxon>
        <taxon>Streptophyta</taxon>
        <taxon>Embryophyta</taxon>
        <taxon>Tracheophyta</taxon>
        <taxon>Spermatophyta</taxon>
        <taxon>Magnoliopsida</taxon>
        <taxon>eudicotyledons</taxon>
        <taxon>Gunneridae</taxon>
        <taxon>Pentapetalae</taxon>
        <taxon>rosids</taxon>
        <taxon>malvids</taxon>
        <taxon>Malvales</taxon>
        <taxon>Malvaceae</taxon>
        <taxon>Malvoideae</taxon>
        <taxon>Hibiscus</taxon>
    </lineage>
</organism>
<proteinExistence type="predicted"/>
<dbReference type="EMBL" id="JBBPBM010000015">
    <property type="protein sequence ID" value="KAK8558869.1"/>
    <property type="molecule type" value="Genomic_DNA"/>
</dbReference>
<accession>A0ABR2EEE1</accession>
<gene>
    <name evidence="1" type="ORF">V6N12_042161</name>
</gene>
<reference evidence="1 2" key="1">
    <citation type="journal article" date="2024" name="G3 (Bethesda)">
        <title>Genome assembly of Hibiscus sabdariffa L. provides insights into metabolisms of medicinal natural products.</title>
        <authorList>
            <person name="Kim T."/>
        </authorList>
    </citation>
    <scope>NUCLEOTIDE SEQUENCE [LARGE SCALE GENOMIC DNA]</scope>
    <source>
        <strain evidence="1">TK-2024</strain>
        <tissue evidence="1">Old leaves</tissue>
    </source>
</reference>
<dbReference type="Proteomes" id="UP001472677">
    <property type="component" value="Unassembled WGS sequence"/>
</dbReference>
<protein>
    <submittedName>
        <fullName evidence="1">Uncharacterized protein</fullName>
    </submittedName>
</protein>
<comment type="caution">
    <text evidence="1">The sequence shown here is derived from an EMBL/GenBank/DDBJ whole genome shotgun (WGS) entry which is preliminary data.</text>
</comment>
<evidence type="ECO:0000313" key="1">
    <source>
        <dbReference type="EMBL" id="KAK8558869.1"/>
    </source>
</evidence>
<name>A0ABR2EEE1_9ROSI</name>